<dbReference type="Proteomes" id="UP000504606">
    <property type="component" value="Unplaced"/>
</dbReference>
<accession>A0A9C6XAP7</accession>
<dbReference type="KEGG" id="foc:113209391"/>
<evidence type="ECO:0000313" key="1">
    <source>
        <dbReference type="Proteomes" id="UP000504606"/>
    </source>
</evidence>
<dbReference type="AlphaFoldDB" id="A0A9C6XAP7"/>
<name>A0A9C6XAP7_FRAOC</name>
<proteinExistence type="predicted"/>
<dbReference type="GeneID" id="113209391"/>
<gene>
    <name evidence="2" type="primary">LOC113209391</name>
</gene>
<keyword evidence="1" id="KW-1185">Reference proteome</keyword>
<organism evidence="1 2">
    <name type="scientific">Frankliniella occidentalis</name>
    <name type="common">Western flower thrips</name>
    <name type="synonym">Euthrips occidentalis</name>
    <dbReference type="NCBI Taxonomy" id="133901"/>
    <lineage>
        <taxon>Eukaryota</taxon>
        <taxon>Metazoa</taxon>
        <taxon>Ecdysozoa</taxon>
        <taxon>Arthropoda</taxon>
        <taxon>Hexapoda</taxon>
        <taxon>Insecta</taxon>
        <taxon>Pterygota</taxon>
        <taxon>Neoptera</taxon>
        <taxon>Paraneoptera</taxon>
        <taxon>Thysanoptera</taxon>
        <taxon>Terebrantia</taxon>
        <taxon>Thripoidea</taxon>
        <taxon>Thripidae</taxon>
        <taxon>Frankliniella</taxon>
    </lineage>
</organism>
<dbReference type="RefSeq" id="XP_052132278.1">
    <property type="nucleotide sequence ID" value="XM_052276318.1"/>
</dbReference>
<protein>
    <submittedName>
        <fullName evidence="2">Uncharacterized protein LOC113209391</fullName>
    </submittedName>
</protein>
<sequence length="212" mass="23861">MNLEGDGSEDLLRVMGPHLEQLQTSGEVQPSVMEEVLQMSGLRRLEVTCAEDEGYPDLPLGLEELYIDEITENQLRCVERMPRLSSLEVNNYRGPNLTFPPSQHNRLVWLCVGFDTDHKSTILSLIRAHASSVQELRVYCTLPPGDKNFYFPDLGQELAACGLRALRRLVLERPTKSTACQAAACLVQRRVIRSCLHPSVEVVCMACQTMQF</sequence>
<reference evidence="2" key="1">
    <citation type="submission" date="2025-08" db="UniProtKB">
        <authorList>
            <consortium name="RefSeq"/>
        </authorList>
    </citation>
    <scope>IDENTIFICATION</scope>
    <source>
        <tissue evidence="2">Whole organism</tissue>
    </source>
</reference>
<evidence type="ECO:0000313" key="2">
    <source>
        <dbReference type="RefSeq" id="XP_052132278.1"/>
    </source>
</evidence>